<organism evidence="4">
    <name type="scientific">Timspurckia oligopyrenoides</name>
    <dbReference type="NCBI Taxonomy" id="708627"/>
    <lineage>
        <taxon>Eukaryota</taxon>
        <taxon>Rhodophyta</taxon>
        <taxon>Bangiophyceae</taxon>
        <taxon>Porphyridiales</taxon>
        <taxon>Porphyridiaceae</taxon>
        <taxon>Timspurckia</taxon>
    </lineage>
</organism>
<dbReference type="InterPro" id="IPR000297">
    <property type="entry name" value="PPIase_PpiC"/>
</dbReference>
<dbReference type="GO" id="GO:0003755">
    <property type="term" value="F:peptidyl-prolyl cis-trans isomerase activity"/>
    <property type="evidence" value="ECO:0007669"/>
    <property type="project" value="UniProtKB-UniRule"/>
</dbReference>
<dbReference type="SUPFAM" id="SSF54534">
    <property type="entry name" value="FKBP-like"/>
    <property type="match status" value="1"/>
</dbReference>
<evidence type="ECO:0000256" key="1">
    <source>
        <dbReference type="PROSITE-ProRule" id="PRU00278"/>
    </source>
</evidence>
<keyword evidence="1 2" id="KW-0413">Isomerase</keyword>
<protein>
    <recommendedName>
        <fullName evidence="2">Peptidyl-prolyl cis-trans isomerase</fullName>
        <ecNumber evidence="2">5.2.1.8</ecNumber>
    </recommendedName>
</protein>
<dbReference type="PROSITE" id="PS50198">
    <property type="entry name" value="PPIC_PPIASE_2"/>
    <property type="match status" value="1"/>
</dbReference>
<dbReference type="AlphaFoldDB" id="A0A7S0ZIF6"/>
<name>A0A7S0ZIF6_9RHOD</name>
<comment type="catalytic activity">
    <reaction evidence="2">
        <text>[protein]-peptidylproline (omega=180) = [protein]-peptidylproline (omega=0)</text>
        <dbReference type="Rhea" id="RHEA:16237"/>
        <dbReference type="Rhea" id="RHEA-COMP:10747"/>
        <dbReference type="Rhea" id="RHEA-COMP:10748"/>
        <dbReference type="ChEBI" id="CHEBI:83833"/>
        <dbReference type="ChEBI" id="CHEBI:83834"/>
        <dbReference type="EC" id="5.2.1.8"/>
    </reaction>
</comment>
<proteinExistence type="predicted"/>
<dbReference type="InterPro" id="IPR046357">
    <property type="entry name" value="PPIase_dom_sf"/>
</dbReference>
<accession>A0A7S0ZIF6</accession>
<gene>
    <name evidence="4" type="ORF">TOLI1172_LOCUS7043</name>
</gene>
<keyword evidence="1 2" id="KW-0697">Rotamase</keyword>
<dbReference type="EMBL" id="HBFP01009809">
    <property type="protein sequence ID" value="CAD8822647.1"/>
    <property type="molecule type" value="Transcribed_RNA"/>
</dbReference>
<dbReference type="Gene3D" id="3.10.50.40">
    <property type="match status" value="1"/>
</dbReference>
<sequence>MFITSAFGFGISIAPANRINSFNDSFQYLPTRTQRYHSCIQLSSSKTTHSSTQTNFNALNESSIPPRFYTFEPSNIEYINFSCIQLTSESLADYILDAIKSNPSEFATLANQLSQCEFTKDSHGHFGWIPNPVITLSSQFTIDSPSPQCPQHIIHSIPSDLLQNAFQTRPLSVTKFYSESNHSWYGP</sequence>
<evidence type="ECO:0000256" key="2">
    <source>
        <dbReference type="RuleBase" id="RU363014"/>
    </source>
</evidence>
<evidence type="ECO:0000313" key="4">
    <source>
        <dbReference type="EMBL" id="CAD8822647.1"/>
    </source>
</evidence>
<dbReference type="EC" id="5.2.1.8" evidence="2"/>
<evidence type="ECO:0000259" key="3">
    <source>
        <dbReference type="PROSITE" id="PS50198"/>
    </source>
</evidence>
<reference evidence="4" key="1">
    <citation type="submission" date="2021-01" db="EMBL/GenBank/DDBJ databases">
        <authorList>
            <person name="Corre E."/>
            <person name="Pelletier E."/>
            <person name="Niang G."/>
            <person name="Scheremetjew M."/>
            <person name="Finn R."/>
            <person name="Kale V."/>
            <person name="Holt S."/>
            <person name="Cochrane G."/>
            <person name="Meng A."/>
            <person name="Brown T."/>
            <person name="Cohen L."/>
        </authorList>
    </citation>
    <scope>NUCLEOTIDE SEQUENCE</scope>
    <source>
        <strain evidence="4">CCMP3278</strain>
    </source>
</reference>
<feature type="domain" description="PpiC" evidence="3">
    <location>
        <begin position="76"/>
        <end position="141"/>
    </location>
</feature>